<accession>A0AC59Y7C4</accession>
<feature type="non-terminal residue" evidence="1">
    <location>
        <position position="1"/>
    </location>
</feature>
<dbReference type="Proteomes" id="UP001162501">
    <property type="component" value="Chromosome 10"/>
</dbReference>
<evidence type="ECO:0000313" key="1">
    <source>
        <dbReference type="EMBL" id="CAM9428080.1"/>
    </source>
</evidence>
<name>A0AC59Y7C4_RANTA</name>
<dbReference type="EMBL" id="OX596094">
    <property type="protein sequence ID" value="CAM9428080.1"/>
    <property type="molecule type" value="Genomic_DNA"/>
</dbReference>
<organism evidence="1 2">
    <name type="scientific">Rangifer tarandus platyrhynchus</name>
    <name type="common">Svalbard reindeer</name>
    <dbReference type="NCBI Taxonomy" id="3082113"/>
    <lineage>
        <taxon>Eukaryota</taxon>
        <taxon>Metazoa</taxon>
        <taxon>Chordata</taxon>
        <taxon>Craniata</taxon>
        <taxon>Vertebrata</taxon>
        <taxon>Euteleostomi</taxon>
        <taxon>Mammalia</taxon>
        <taxon>Eutheria</taxon>
        <taxon>Laurasiatheria</taxon>
        <taxon>Artiodactyla</taxon>
        <taxon>Ruminantia</taxon>
        <taxon>Pecora</taxon>
        <taxon>Cervidae</taxon>
        <taxon>Odocoileinae</taxon>
        <taxon>Rangifer</taxon>
    </lineage>
</organism>
<proteinExistence type="predicted"/>
<sequence>SGGLDPCSDRGNGSLGCSSRSPCPPRGGHSTRVRGPPRGRGSHKAQDNLSPLQEEEGMMRMPRAPCSLCS</sequence>
<reference evidence="1" key="1">
    <citation type="submission" date="2023-05" db="EMBL/GenBank/DDBJ databases">
        <authorList>
            <consortium name="ELIXIR-Norway"/>
        </authorList>
    </citation>
    <scope>NUCLEOTIDE SEQUENCE</scope>
</reference>
<gene>
    <name evidence="1" type="ORF">MRATA1EN22A_LOCUS2380</name>
</gene>
<reference evidence="1" key="2">
    <citation type="submission" date="2025-03" db="EMBL/GenBank/DDBJ databases">
        <authorList>
            <consortium name="ELIXIR-Norway"/>
            <consortium name="Elixir Norway"/>
        </authorList>
    </citation>
    <scope>NUCLEOTIDE SEQUENCE</scope>
</reference>
<evidence type="ECO:0000313" key="2">
    <source>
        <dbReference type="Proteomes" id="UP001162501"/>
    </source>
</evidence>
<protein>
    <submittedName>
        <fullName evidence="1">Uncharacterized protein</fullName>
    </submittedName>
</protein>
<feature type="non-terminal residue" evidence="1">
    <location>
        <position position="70"/>
    </location>
</feature>